<dbReference type="PANTHER" id="PTHR18945">
    <property type="entry name" value="NEUROTRANSMITTER GATED ION CHANNEL"/>
    <property type="match status" value="1"/>
</dbReference>
<evidence type="ECO:0000256" key="3">
    <source>
        <dbReference type="ARBA" id="ARBA00022448"/>
    </source>
</evidence>
<feature type="signal peptide" evidence="12">
    <location>
        <begin position="1"/>
        <end position="16"/>
    </location>
</feature>
<keyword evidence="8" id="KW-0406">Ion transport</keyword>
<reference evidence="19" key="1">
    <citation type="submission" date="2016-11" db="UniProtKB">
        <authorList>
            <consortium name="WormBaseParasite"/>
        </authorList>
    </citation>
    <scope>IDENTIFICATION</scope>
</reference>
<dbReference type="CDD" id="cd19049">
    <property type="entry name" value="LGIC_TM_anion"/>
    <property type="match status" value="1"/>
</dbReference>
<keyword evidence="5 11" id="KW-0812">Transmembrane</keyword>
<dbReference type="InterPro" id="IPR006201">
    <property type="entry name" value="Neur_channel"/>
</dbReference>
<evidence type="ECO:0000259" key="14">
    <source>
        <dbReference type="Pfam" id="PF02932"/>
    </source>
</evidence>
<reference evidence="16" key="2">
    <citation type="submission" date="2020-08" db="EMBL/GenBank/DDBJ databases">
        <authorList>
            <person name="Kikuchi T."/>
        </authorList>
    </citation>
    <scope>NUCLEOTIDE SEQUENCE</scope>
    <source>
        <strain evidence="15">Ka4C1</strain>
    </source>
</reference>
<dbReference type="GO" id="GO:0004888">
    <property type="term" value="F:transmembrane signaling receptor activity"/>
    <property type="evidence" value="ECO:0007669"/>
    <property type="project" value="InterPro"/>
</dbReference>
<dbReference type="InterPro" id="IPR038050">
    <property type="entry name" value="Neuro_actylchol_rec"/>
</dbReference>
<dbReference type="WBParaSite" id="BXY_0270000.1">
    <property type="protein sequence ID" value="BXY_0270000.1"/>
    <property type="gene ID" value="BXY_0270000"/>
</dbReference>
<dbReference type="Proteomes" id="UP000582659">
    <property type="component" value="Unassembled WGS sequence"/>
</dbReference>
<dbReference type="OrthoDB" id="442503at2759"/>
<dbReference type="EMBL" id="CAJFCV020000002">
    <property type="protein sequence ID" value="CAG9096464.1"/>
    <property type="molecule type" value="Genomic_DNA"/>
</dbReference>
<proteinExistence type="predicted"/>
<dbReference type="InterPro" id="IPR006028">
    <property type="entry name" value="GABAA/Glycine_rcpt"/>
</dbReference>
<evidence type="ECO:0000256" key="5">
    <source>
        <dbReference type="ARBA" id="ARBA00022692"/>
    </source>
</evidence>
<evidence type="ECO:0000256" key="2">
    <source>
        <dbReference type="ARBA" id="ARBA00004236"/>
    </source>
</evidence>
<evidence type="ECO:0000256" key="9">
    <source>
        <dbReference type="ARBA" id="ARBA00023136"/>
    </source>
</evidence>
<keyword evidence="7 11" id="KW-1133">Transmembrane helix</keyword>
<feature type="chain" id="PRO_5035359265" evidence="12">
    <location>
        <begin position="17"/>
        <end position="535"/>
    </location>
</feature>
<accession>A0A1I7RPQ9</accession>
<dbReference type="InterPro" id="IPR036719">
    <property type="entry name" value="Neuro-gated_channel_TM_sf"/>
</dbReference>
<dbReference type="Gene3D" id="1.20.58.390">
    <property type="entry name" value="Neurotransmitter-gated ion-channel transmembrane domain"/>
    <property type="match status" value="1"/>
</dbReference>
<keyword evidence="9 11" id="KW-0472">Membrane</keyword>
<keyword evidence="10" id="KW-0407">Ion channel</keyword>
<feature type="transmembrane region" description="Helical" evidence="11">
    <location>
        <begin position="442"/>
        <end position="464"/>
    </location>
</feature>
<name>A0A1I7RPQ9_BURXY</name>
<dbReference type="InterPro" id="IPR006029">
    <property type="entry name" value="Neurotrans-gated_channel_TM"/>
</dbReference>
<evidence type="ECO:0000256" key="8">
    <source>
        <dbReference type="ARBA" id="ARBA00023065"/>
    </source>
</evidence>
<dbReference type="eggNOG" id="KOG3644">
    <property type="taxonomic scope" value="Eukaryota"/>
</dbReference>
<feature type="transmembrane region" description="Helical" evidence="11">
    <location>
        <begin position="510"/>
        <end position="528"/>
    </location>
</feature>
<keyword evidence="4" id="KW-1003">Cell membrane</keyword>
<dbReference type="Proteomes" id="UP000659654">
    <property type="component" value="Unassembled WGS sequence"/>
</dbReference>
<evidence type="ECO:0000256" key="7">
    <source>
        <dbReference type="ARBA" id="ARBA00022989"/>
    </source>
</evidence>
<keyword evidence="6 12" id="KW-0732">Signal</keyword>
<evidence type="ECO:0000256" key="6">
    <source>
        <dbReference type="ARBA" id="ARBA00022729"/>
    </source>
</evidence>
<dbReference type="Pfam" id="PF02932">
    <property type="entry name" value="Neur_chan_memb"/>
    <property type="match status" value="1"/>
</dbReference>
<keyword evidence="3" id="KW-0813">Transport</keyword>
<keyword evidence="18" id="KW-1185">Reference proteome</keyword>
<evidence type="ECO:0000313" key="18">
    <source>
        <dbReference type="Proteomes" id="UP000659654"/>
    </source>
</evidence>
<dbReference type="GO" id="GO:0005230">
    <property type="term" value="F:extracellular ligand-gated monoatomic ion channel activity"/>
    <property type="evidence" value="ECO:0007669"/>
    <property type="project" value="InterPro"/>
</dbReference>
<dbReference type="CDD" id="cd18987">
    <property type="entry name" value="LGIC_ECD_anion"/>
    <property type="match status" value="1"/>
</dbReference>
<evidence type="ECO:0000256" key="12">
    <source>
        <dbReference type="SAM" id="SignalP"/>
    </source>
</evidence>
<dbReference type="Proteomes" id="UP000095284">
    <property type="component" value="Unplaced"/>
</dbReference>
<evidence type="ECO:0000256" key="10">
    <source>
        <dbReference type="ARBA" id="ARBA00023303"/>
    </source>
</evidence>
<evidence type="ECO:0000256" key="11">
    <source>
        <dbReference type="SAM" id="Phobius"/>
    </source>
</evidence>
<evidence type="ECO:0000259" key="13">
    <source>
        <dbReference type="Pfam" id="PF02931"/>
    </source>
</evidence>
<dbReference type="SUPFAM" id="SSF90112">
    <property type="entry name" value="Neurotransmitter-gated ion-channel transmembrane pore"/>
    <property type="match status" value="1"/>
</dbReference>
<dbReference type="PRINTS" id="PR00252">
    <property type="entry name" value="NRIONCHANNEL"/>
</dbReference>
<dbReference type="SUPFAM" id="SSF63712">
    <property type="entry name" value="Nicotinic receptor ligand binding domain-like"/>
    <property type="match status" value="1"/>
</dbReference>
<dbReference type="InterPro" id="IPR006202">
    <property type="entry name" value="Neur_chan_lig-bd"/>
</dbReference>
<evidence type="ECO:0000313" key="16">
    <source>
        <dbReference type="EMBL" id="CAG9096464.1"/>
    </source>
</evidence>
<dbReference type="GO" id="GO:0005886">
    <property type="term" value="C:plasma membrane"/>
    <property type="evidence" value="ECO:0007669"/>
    <property type="project" value="UniProtKB-SubCell"/>
</dbReference>
<sequence>MLLWVFLGSIIGYCDPQLSYEPLWIQSINGMKSIGVHLKNFQDKYCTAEYISRRIYYLSVDDIDPAFGVEKATEIMRRYAYVAVRLEDVCMELQLDGVDEVGLGSNETMSEDALQLVKHSGPIGIDVSLFNENNNRSMEKSLTEDKEIDHILKSFDTMGKTGQKPFASTFLNPLMKKLKYDARSPPIINENKTVNVRVGIHVQSVSNFELTTMDFDMDMWLRMAWRDPRLAHGLSGPILITEEGYLKRLWRPDAVFINSMESFFHRVTYLNFYMFVFPEGEVFFEARVYLKPKSHLVLCKYPHDSQTLILQISSIAMTQDTVVFQWFPIKRDAIRVNRNIQLPELHITSYESTVCDARRKTGNFTCLEARFYLKRNIGYHIAQTYVPTATCVVFSWISVWLPEEFVEGRIFVALTVFLTLSAESNAAKDTLPKVSYIKAIDIWFGFTASFVFSTMLQALIVIRLENMSKEKRKLVENESASLGVDKTVRLLIESKRLHKLSRWLDEFFKVMYPVIFLIFLFIYAFVVIQGEPTCV</sequence>
<evidence type="ECO:0000313" key="19">
    <source>
        <dbReference type="WBParaSite" id="BXY_0270000.1"/>
    </source>
</evidence>
<dbReference type="InterPro" id="IPR036734">
    <property type="entry name" value="Neur_chan_lig-bd_sf"/>
</dbReference>
<organism evidence="17 19">
    <name type="scientific">Bursaphelenchus xylophilus</name>
    <name type="common">Pinewood nematode worm</name>
    <name type="synonym">Aphelenchoides xylophilus</name>
    <dbReference type="NCBI Taxonomy" id="6326"/>
    <lineage>
        <taxon>Eukaryota</taxon>
        <taxon>Metazoa</taxon>
        <taxon>Ecdysozoa</taxon>
        <taxon>Nematoda</taxon>
        <taxon>Chromadorea</taxon>
        <taxon>Rhabditida</taxon>
        <taxon>Tylenchina</taxon>
        <taxon>Tylenchomorpha</taxon>
        <taxon>Aphelenchoidea</taxon>
        <taxon>Aphelenchoididae</taxon>
        <taxon>Bursaphelenchus</taxon>
    </lineage>
</organism>
<protein>
    <submittedName>
        <fullName evidence="15">(pine wood nematode) hypothetical protein</fullName>
    </submittedName>
</protein>
<dbReference type="Gene3D" id="2.70.170.10">
    <property type="entry name" value="Neurotransmitter-gated ion-channel ligand-binding domain"/>
    <property type="match status" value="1"/>
</dbReference>
<dbReference type="AlphaFoldDB" id="A0A1I7RPQ9"/>
<evidence type="ECO:0000313" key="15">
    <source>
        <dbReference type="EMBL" id="CAD5215099.1"/>
    </source>
</evidence>
<evidence type="ECO:0000256" key="4">
    <source>
        <dbReference type="ARBA" id="ARBA00022475"/>
    </source>
</evidence>
<feature type="domain" description="Neurotransmitter-gated ion-channel transmembrane" evidence="14">
    <location>
        <begin position="384"/>
        <end position="476"/>
    </location>
</feature>
<evidence type="ECO:0000313" key="17">
    <source>
        <dbReference type="Proteomes" id="UP000095284"/>
    </source>
</evidence>
<gene>
    <name evidence="15" type="ORF">BXYJ_LOCUS3860</name>
</gene>
<dbReference type="Pfam" id="PF02931">
    <property type="entry name" value="Neur_chan_LBD"/>
    <property type="match status" value="1"/>
</dbReference>
<comment type="subcellular location">
    <subcellularLocation>
        <location evidence="2">Cell membrane</location>
    </subcellularLocation>
    <subcellularLocation>
        <location evidence="1">Membrane</location>
        <topology evidence="1">Multi-pass membrane protein</topology>
    </subcellularLocation>
</comment>
<dbReference type="PRINTS" id="PR00253">
    <property type="entry name" value="GABAARECEPTR"/>
</dbReference>
<dbReference type="SMR" id="A0A1I7RPQ9"/>
<dbReference type="FunFam" id="1.20.58.390:FF:000055">
    <property type="entry name" value="Ligand-Gated ion Channel"/>
    <property type="match status" value="1"/>
</dbReference>
<dbReference type="EMBL" id="CAJFDI010000002">
    <property type="protein sequence ID" value="CAD5215099.1"/>
    <property type="molecule type" value="Genomic_DNA"/>
</dbReference>
<feature type="domain" description="Neurotransmitter-gated ion-channel ligand-binding" evidence="13">
    <location>
        <begin position="170"/>
        <end position="376"/>
    </location>
</feature>
<evidence type="ECO:0000256" key="1">
    <source>
        <dbReference type="ARBA" id="ARBA00004141"/>
    </source>
</evidence>